<gene>
    <name evidence="1" type="ORF">SAMN05443638_101175</name>
</gene>
<organism evidence="1 2">
    <name type="scientific">Clostridium fallax</name>
    <dbReference type="NCBI Taxonomy" id="1533"/>
    <lineage>
        <taxon>Bacteria</taxon>
        <taxon>Bacillati</taxon>
        <taxon>Bacillota</taxon>
        <taxon>Clostridia</taxon>
        <taxon>Eubacteriales</taxon>
        <taxon>Clostridiaceae</taxon>
        <taxon>Clostridium</taxon>
    </lineage>
</organism>
<name>A0A1M4SU28_9CLOT</name>
<dbReference type="Pfam" id="PF14276">
    <property type="entry name" value="DUF4363"/>
    <property type="match status" value="1"/>
</dbReference>
<reference evidence="1 2" key="1">
    <citation type="submission" date="2016-11" db="EMBL/GenBank/DDBJ databases">
        <authorList>
            <person name="Jaros S."/>
            <person name="Januszkiewicz K."/>
            <person name="Wedrychowicz H."/>
        </authorList>
    </citation>
    <scope>NUCLEOTIDE SEQUENCE [LARGE SCALE GENOMIC DNA]</scope>
    <source>
        <strain evidence="1 2">DSM 2631</strain>
    </source>
</reference>
<evidence type="ECO:0000313" key="2">
    <source>
        <dbReference type="Proteomes" id="UP000184035"/>
    </source>
</evidence>
<dbReference type="AlphaFoldDB" id="A0A1M4SU28"/>
<keyword evidence="2" id="KW-1185">Reference proteome</keyword>
<dbReference type="RefSeq" id="WP_072892333.1">
    <property type="nucleotide sequence ID" value="NZ_FQVM01000001.1"/>
</dbReference>
<evidence type="ECO:0000313" key="1">
    <source>
        <dbReference type="EMBL" id="SHE35678.1"/>
    </source>
</evidence>
<dbReference type="EMBL" id="FQVM01000001">
    <property type="protein sequence ID" value="SHE35678.1"/>
    <property type="molecule type" value="Genomic_DNA"/>
</dbReference>
<dbReference type="STRING" id="1533.SAMN05443638_101175"/>
<sequence>MLGFIIYSHINLTNTCNKIINICDNIEDDIQQNKKSDGIKNSIALKDYIQNSYSLLTAYLNHADLDNILIETIKLSEYIEYDNESDIFATLHAIKHSTSTIRKLQKPTLNNIF</sequence>
<accession>A0A1M4SU28</accession>
<dbReference type="InterPro" id="IPR025373">
    <property type="entry name" value="DUF4363"/>
</dbReference>
<dbReference type="Proteomes" id="UP000184035">
    <property type="component" value="Unassembled WGS sequence"/>
</dbReference>
<protein>
    <submittedName>
        <fullName evidence="1">Uncharacterized protein</fullName>
    </submittedName>
</protein>
<proteinExistence type="predicted"/>